<evidence type="ECO:0000313" key="1">
    <source>
        <dbReference type="EMBL" id="TKH17775.1"/>
    </source>
</evidence>
<dbReference type="Proteomes" id="UP000306037">
    <property type="component" value="Unassembled WGS sequence"/>
</dbReference>
<gene>
    <name evidence="1" type="ORF">FC694_07765</name>
</gene>
<name>A0A4U2N0R1_9BACI</name>
<reference evidence="1 2" key="1">
    <citation type="journal article" date="2019" name="Environ. Microbiol.">
        <title>An active ?-lactamase is a part of an orchestrated cell wall stress resistance network of Bacillus subtilis and related rhizosphere species.</title>
        <authorList>
            <person name="Bucher T."/>
            <person name="Keren-Paz A."/>
            <person name="Hausser J."/>
            <person name="Olender T."/>
            <person name="Cytryn E."/>
            <person name="Kolodkin-Gal I."/>
        </authorList>
    </citation>
    <scope>NUCLEOTIDE SEQUENCE [LARGE SCALE GENOMIC DNA]</scope>
    <source>
        <strain evidence="1 2">I71</strain>
    </source>
</reference>
<proteinExistence type="predicted"/>
<accession>A0A4U2N0R1</accession>
<sequence length="141" mass="16624">MLCVKTPLTNELQNINPNSKSFELTTEKQKILTDFLFNEGTLTYSISKDIKMYQKIQKHKKLIQYIPNFYEYETQSGYEFIIMDYIEGTHIETTSPSNYKNPHTTITLESIYSLFQEKGAYFEDRVEVIFNPNKKLTLLLI</sequence>
<dbReference type="RefSeq" id="WP_137051401.1">
    <property type="nucleotide sequence ID" value="NZ_SZOM01000049.1"/>
</dbReference>
<protein>
    <submittedName>
        <fullName evidence="1">Uncharacterized protein</fullName>
    </submittedName>
</protein>
<evidence type="ECO:0000313" key="2">
    <source>
        <dbReference type="Proteomes" id="UP000306037"/>
    </source>
</evidence>
<dbReference type="AlphaFoldDB" id="A0A4U2N0R1"/>
<organism evidence="1 2">
    <name type="scientific">Bacillus wiedmannii</name>
    <dbReference type="NCBI Taxonomy" id="1890302"/>
    <lineage>
        <taxon>Bacteria</taxon>
        <taxon>Bacillati</taxon>
        <taxon>Bacillota</taxon>
        <taxon>Bacilli</taxon>
        <taxon>Bacillales</taxon>
        <taxon>Bacillaceae</taxon>
        <taxon>Bacillus</taxon>
        <taxon>Bacillus cereus group</taxon>
    </lineage>
</organism>
<dbReference type="EMBL" id="SZOM01000049">
    <property type="protein sequence ID" value="TKH17775.1"/>
    <property type="molecule type" value="Genomic_DNA"/>
</dbReference>
<comment type="caution">
    <text evidence="1">The sequence shown here is derived from an EMBL/GenBank/DDBJ whole genome shotgun (WGS) entry which is preliminary data.</text>
</comment>